<evidence type="ECO:0000313" key="3">
    <source>
        <dbReference type="Proteomes" id="UP000245590"/>
    </source>
</evidence>
<dbReference type="EMBL" id="QFKX01000002">
    <property type="protein sequence ID" value="PWH07061.1"/>
    <property type="molecule type" value="Genomic_DNA"/>
</dbReference>
<reference evidence="2 3" key="1">
    <citation type="submission" date="2018-05" db="EMBL/GenBank/DDBJ databases">
        <title>Brachybacterium sp. M1HQ-2T, whole genome shotgun sequence.</title>
        <authorList>
            <person name="Tuo L."/>
        </authorList>
    </citation>
    <scope>NUCLEOTIDE SEQUENCE [LARGE SCALE GENOMIC DNA]</scope>
    <source>
        <strain evidence="2 3">M1HQ-2</strain>
    </source>
</reference>
<keyword evidence="1" id="KW-0812">Transmembrane</keyword>
<comment type="caution">
    <text evidence="2">The sequence shown here is derived from an EMBL/GenBank/DDBJ whole genome shotgun (WGS) entry which is preliminary data.</text>
</comment>
<organism evidence="2 3">
    <name type="scientific">Brachybacterium endophyticum</name>
    <dbReference type="NCBI Taxonomy" id="2182385"/>
    <lineage>
        <taxon>Bacteria</taxon>
        <taxon>Bacillati</taxon>
        <taxon>Actinomycetota</taxon>
        <taxon>Actinomycetes</taxon>
        <taxon>Micrococcales</taxon>
        <taxon>Dermabacteraceae</taxon>
        <taxon>Brachybacterium</taxon>
    </lineage>
</organism>
<feature type="transmembrane region" description="Helical" evidence="1">
    <location>
        <begin position="12"/>
        <end position="31"/>
    </location>
</feature>
<feature type="transmembrane region" description="Helical" evidence="1">
    <location>
        <begin position="105"/>
        <end position="128"/>
    </location>
</feature>
<proteinExistence type="predicted"/>
<evidence type="ECO:0000313" key="2">
    <source>
        <dbReference type="EMBL" id="PWH07061.1"/>
    </source>
</evidence>
<dbReference type="OrthoDB" id="4792906at2"/>
<keyword evidence="3" id="KW-1185">Reference proteome</keyword>
<evidence type="ECO:0000256" key="1">
    <source>
        <dbReference type="SAM" id="Phobius"/>
    </source>
</evidence>
<name>A0A2U2RMK0_9MICO</name>
<feature type="transmembrane region" description="Helical" evidence="1">
    <location>
        <begin position="68"/>
        <end position="85"/>
    </location>
</feature>
<protein>
    <submittedName>
        <fullName evidence="2">Uncharacterized protein</fullName>
    </submittedName>
</protein>
<gene>
    <name evidence="2" type="ORF">DEO23_07825</name>
</gene>
<dbReference type="Proteomes" id="UP000245590">
    <property type="component" value="Unassembled WGS sequence"/>
</dbReference>
<feature type="transmembrane region" description="Helical" evidence="1">
    <location>
        <begin position="37"/>
        <end position="61"/>
    </location>
</feature>
<keyword evidence="1" id="KW-0472">Membrane</keyword>
<sequence>MDTATIAARISQVLSALVVAVISVLLLVTMHRLQWDVLGIGLPVGLLFGAVFQAVCSLFLWASTGSRLPVLVLGCIWGLMVMPLAGNGAGGGVLMPAVLGRQPQYSGWIIQGIGVAVPFVFLGAQMLLSRRRVRR</sequence>
<accession>A0A2U2RMK0</accession>
<keyword evidence="1" id="KW-1133">Transmembrane helix</keyword>
<dbReference type="AlphaFoldDB" id="A0A2U2RMK0"/>